<dbReference type="GO" id="GO:0006355">
    <property type="term" value="P:regulation of DNA-templated transcription"/>
    <property type="evidence" value="ECO:0007669"/>
    <property type="project" value="InterPro"/>
</dbReference>
<keyword evidence="3" id="KW-0067">ATP-binding</keyword>
<dbReference type="PANTHER" id="PTHR32071">
    <property type="entry name" value="TRANSCRIPTIONAL REGULATORY PROTEIN"/>
    <property type="match status" value="1"/>
</dbReference>
<keyword evidence="2" id="KW-0058">Aromatic hydrocarbons catabolism</keyword>
<proteinExistence type="predicted"/>
<dbReference type="PROSITE" id="PS50045">
    <property type="entry name" value="SIGMA54_INTERACT_4"/>
    <property type="match status" value="1"/>
</dbReference>
<dbReference type="Gene3D" id="3.30.450.20">
    <property type="entry name" value="PAS domain"/>
    <property type="match status" value="1"/>
</dbReference>
<keyword evidence="4" id="KW-0805">Transcription regulation</keyword>
<reference evidence="11 12" key="1">
    <citation type="submission" date="2016-10" db="EMBL/GenBank/DDBJ databases">
        <authorList>
            <person name="de Groot N.N."/>
        </authorList>
    </citation>
    <scope>NUCLEOTIDE SEQUENCE [LARGE SCALE GENOMIC DNA]</scope>
    <source>
        <strain evidence="11 12">DSM 12130</strain>
    </source>
</reference>
<evidence type="ECO:0000259" key="9">
    <source>
        <dbReference type="PROSITE" id="PS50112"/>
    </source>
</evidence>
<dbReference type="SUPFAM" id="SSF46689">
    <property type="entry name" value="Homeodomain-like"/>
    <property type="match status" value="1"/>
</dbReference>
<sequence>MIRNESNPEESFIGFLQVDRLGIIQYASPQAEYLLDCRVDKADVSLMTVAPNIGRQVLLCMEQELHSNAFVAREKERDIEVLVSTMMHDSLPQGALCFLRDIKNAAEAARNLPPIKEMHLQFQALLEHSGYGIYILDGRGIILKVNDVAADLIRLDKDQVIGKSIFKLVDLGIMEEVLTPAILKTKKPLTRPLWAIKSNKYIMASGIPILDEQGEIMFVVVIEHDMTIVKELRAQLNQAKQVAETIRGELSDRNLLELENSEIIAISPAMKQVLTVLLKLTRMDVSNILITGESGAGKGYLAKFVHQHGLRKEQPFISINCATLPEMLLEAELFGYEKGAFTGASETGKAGLFELANNGTIFLDEIGDLPFSVQAKLLKVLDDGEIRRLGGTKSIKVNCIVIAATNLNLEDLVQKKTFRKDLYFRLNTFPVRIPALRDRQEDILAMAKFFLKKFNETYRQKKRFSERCIEEFLAYDFPGNIRELENLIKNAVVIKEKDLLTGILPANRIQSAVSMEAPPQKQAHVFRGLQEDLLEFERKRIEHAMEQFDNTRDLARYFRISQSSVVRKLKKHGLSF</sequence>
<dbReference type="InterPro" id="IPR025662">
    <property type="entry name" value="Sigma_54_int_dom_ATP-bd_1"/>
</dbReference>
<dbReference type="AlphaFoldDB" id="A0A1H0RYT7"/>
<dbReference type="Pfam" id="PF18024">
    <property type="entry name" value="HTH_50"/>
    <property type="match status" value="1"/>
</dbReference>
<evidence type="ECO:0000256" key="5">
    <source>
        <dbReference type="ARBA" id="ARBA00023125"/>
    </source>
</evidence>
<evidence type="ECO:0000313" key="12">
    <source>
        <dbReference type="Proteomes" id="UP000199073"/>
    </source>
</evidence>
<evidence type="ECO:0000256" key="1">
    <source>
        <dbReference type="ARBA" id="ARBA00022741"/>
    </source>
</evidence>
<accession>A0A1H0RYT7</accession>
<name>A0A1H0RYT7_9BACT</name>
<dbReference type="InterPro" id="IPR002078">
    <property type="entry name" value="Sigma_54_int"/>
</dbReference>
<dbReference type="InterPro" id="IPR000014">
    <property type="entry name" value="PAS"/>
</dbReference>
<evidence type="ECO:0000256" key="6">
    <source>
        <dbReference type="ARBA" id="ARBA00023163"/>
    </source>
</evidence>
<dbReference type="Proteomes" id="UP000199073">
    <property type="component" value="Unassembled WGS sequence"/>
</dbReference>
<keyword evidence="5" id="KW-0238">DNA-binding</keyword>
<dbReference type="Gene3D" id="1.10.8.60">
    <property type="match status" value="1"/>
</dbReference>
<dbReference type="PROSITE" id="PS50113">
    <property type="entry name" value="PAC"/>
    <property type="match status" value="1"/>
</dbReference>
<feature type="domain" description="PAS" evidence="9">
    <location>
        <begin position="118"/>
        <end position="171"/>
    </location>
</feature>
<dbReference type="FunFam" id="3.40.50.300:FF:000006">
    <property type="entry name" value="DNA-binding transcriptional regulator NtrC"/>
    <property type="match status" value="1"/>
</dbReference>
<dbReference type="SMART" id="SM00382">
    <property type="entry name" value="AAA"/>
    <property type="match status" value="1"/>
</dbReference>
<keyword evidence="1" id="KW-0547">Nucleotide-binding</keyword>
<evidence type="ECO:0000256" key="2">
    <source>
        <dbReference type="ARBA" id="ARBA00022797"/>
    </source>
</evidence>
<dbReference type="InterPro" id="IPR009057">
    <property type="entry name" value="Homeodomain-like_sf"/>
</dbReference>
<dbReference type="NCBIfam" id="TIGR00229">
    <property type="entry name" value="sensory_box"/>
    <property type="match status" value="1"/>
</dbReference>
<dbReference type="SUPFAM" id="SSF55785">
    <property type="entry name" value="PYP-like sensor domain (PAS domain)"/>
    <property type="match status" value="1"/>
</dbReference>
<dbReference type="InterPro" id="IPR035965">
    <property type="entry name" value="PAS-like_dom_sf"/>
</dbReference>
<evidence type="ECO:0000259" key="8">
    <source>
        <dbReference type="PROSITE" id="PS50045"/>
    </source>
</evidence>
<dbReference type="GO" id="GO:0003677">
    <property type="term" value="F:DNA binding"/>
    <property type="evidence" value="ECO:0007669"/>
    <property type="project" value="UniProtKB-KW"/>
</dbReference>
<dbReference type="SUPFAM" id="SSF52540">
    <property type="entry name" value="P-loop containing nucleoside triphosphate hydrolases"/>
    <property type="match status" value="1"/>
</dbReference>
<organism evidence="11 12">
    <name type="scientific">Desulforhopalus singaporensis</name>
    <dbReference type="NCBI Taxonomy" id="91360"/>
    <lineage>
        <taxon>Bacteria</taxon>
        <taxon>Pseudomonadati</taxon>
        <taxon>Thermodesulfobacteriota</taxon>
        <taxon>Desulfobulbia</taxon>
        <taxon>Desulfobulbales</taxon>
        <taxon>Desulfocapsaceae</taxon>
        <taxon>Desulforhopalus</taxon>
    </lineage>
</organism>
<keyword evidence="12" id="KW-1185">Reference proteome</keyword>
<dbReference type="PROSITE" id="PS50112">
    <property type="entry name" value="PAS"/>
    <property type="match status" value="1"/>
</dbReference>
<dbReference type="PROSITE" id="PS00675">
    <property type="entry name" value="SIGMA54_INTERACT_1"/>
    <property type="match status" value="1"/>
</dbReference>
<dbReference type="EMBL" id="FNJI01000016">
    <property type="protein sequence ID" value="SDP34547.1"/>
    <property type="molecule type" value="Genomic_DNA"/>
</dbReference>
<dbReference type="Gene3D" id="3.40.50.300">
    <property type="entry name" value="P-loop containing nucleotide triphosphate hydrolases"/>
    <property type="match status" value="1"/>
</dbReference>
<dbReference type="InterPro" id="IPR000700">
    <property type="entry name" value="PAS-assoc_C"/>
</dbReference>
<dbReference type="Pfam" id="PF25601">
    <property type="entry name" value="AAA_lid_14"/>
    <property type="match status" value="1"/>
</dbReference>
<dbReference type="CDD" id="cd00009">
    <property type="entry name" value="AAA"/>
    <property type="match status" value="1"/>
</dbReference>
<dbReference type="SMART" id="SM00091">
    <property type="entry name" value="PAS"/>
    <property type="match status" value="2"/>
</dbReference>
<dbReference type="GO" id="GO:0005524">
    <property type="term" value="F:ATP binding"/>
    <property type="evidence" value="ECO:0007669"/>
    <property type="project" value="UniProtKB-KW"/>
</dbReference>
<dbReference type="STRING" id="91360.SAMN05660330_02483"/>
<dbReference type="OrthoDB" id="9763792at2"/>
<evidence type="ECO:0000259" key="10">
    <source>
        <dbReference type="PROSITE" id="PS50113"/>
    </source>
</evidence>
<dbReference type="InterPro" id="IPR027417">
    <property type="entry name" value="P-loop_NTPase"/>
</dbReference>
<dbReference type="InterPro" id="IPR003593">
    <property type="entry name" value="AAA+_ATPase"/>
</dbReference>
<gene>
    <name evidence="11" type="ORF">SAMN05660330_02483</name>
</gene>
<evidence type="ECO:0000256" key="4">
    <source>
        <dbReference type="ARBA" id="ARBA00023015"/>
    </source>
</evidence>
<dbReference type="RefSeq" id="WP_092223264.1">
    <property type="nucleotide sequence ID" value="NZ_FNJI01000016.1"/>
</dbReference>
<protein>
    <recommendedName>
        <fullName evidence="7">HTH-type transcriptional regulatory protein TyrR</fullName>
    </recommendedName>
</protein>
<keyword evidence="6" id="KW-0804">Transcription</keyword>
<feature type="domain" description="Sigma-54 factor interaction" evidence="8">
    <location>
        <begin position="263"/>
        <end position="493"/>
    </location>
</feature>
<dbReference type="Pfam" id="PF13426">
    <property type="entry name" value="PAS_9"/>
    <property type="match status" value="1"/>
</dbReference>
<evidence type="ECO:0000313" key="11">
    <source>
        <dbReference type="EMBL" id="SDP34547.1"/>
    </source>
</evidence>
<dbReference type="PROSITE" id="PS00676">
    <property type="entry name" value="SIGMA54_INTERACT_2"/>
    <property type="match status" value="1"/>
</dbReference>
<dbReference type="InterPro" id="IPR058031">
    <property type="entry name" value="AAA_lid_NorR"/>
</dbReference>
<evidence type="ECO:0000256" key="7">
    <source>
        <dbReference type="ARBA" id="ARBA00029500"/>
    </source>
</evidence>
<dbReference type="InterPro" id="IPR030828">
    <property type="entry name" value="HTH_TyrR"/>
</dbReference>
<evidence type="ECO:0000256" key="3">
    <source>
        <dbReference type="ARBA" id="ARBA00022840"/>
    </source>
</evidence>
<dbReference type="Gene3D" id="1.10.10.60">
    <property type="entry name" value="Homeodomain-like"/>
    <property type="match status" value="1"/>
</dbReference>
<dbReference type="InterPro" id="IPR025943">
    <property type="entry name" value="Sigma_54_int_dom_ATP-bd_2"/>
</dbReference>
<dbReference type="InterPro" id="IPR025944">
    <property type="entry name" value="Sigma_54_int_dom_CS"/>
</dbReference>
<feature type="domain" description="PAC" evidence="10">
    <location>
        <begin position="183"/>
        <end position="238"/>
    </location>
</feature>
<dbReference type="PROSITE" id="PS00688">
    <property type="entry name" value="SIGMA54_INTERACT_3"/>
    <property type="match status" value="1"/>
</dbReference>
<dbReference type="Pfam" id="PF00158">
    <property type="entry name" value="Sigma54_activat"/>
    <property type="match status" value="1"/>
</dbReference>
<dbReference type="CDD" id="cd00130">
    <property type="entry name" value="PAS"/>
    <property type="match status" value="1"/>
</dbReference>